<feature type="domain" description="WW" evidence="3">
    <location>
        <begin position="37"/>
        <end position="71"/>
    </location>
</feature>
<dbReference type="InterPro" id="IPR051105">
    <property type="entry name" value="WWC/KIBRA_Hippo_Reg"/>
</dbReference>
<accession>A0A4S8JG15</accession>
<evidence type="ECO:0000256" key="1">
    <source>
        <dbReference type="ARBA" id="ARBA00004496"/>
    </source>
</evidence>
<comment type="caution">
    <text evidence="4">The sequence shown here is derived from an EMBL/GenBank/DDBJ whole genome shotgun (WGS) entry which is preliminary data.</text>
</comment>
<dbReference type="PROSITE" id="PS50020">
    <property type="entry name" value="WW_DOMAIN_2"/>
    <property type="match status" value="1"/>
</dbReference>
<dbReference type="AlphaFoldDB" id="A0A4S8JG15"/>
<protein>
    <recommendedName>
        <fullName evidence="3">WW domain-containing protein</fullName>
    </recommendedName>
</protein>
<evidence type="ECO:0000313" key="5">
    <source>
        <dbReference type="Proteomes" id="UP000317650"/>
    </source>
</evidence>
<gene>
    <name evidence="4" type="ORF">C4D60_Mb07t17580</name>
</gene>
<keyword evidence="5" id="KW-1185">Reference proteome</keyword>
<reference evidence="4 5" key="1">
    <citation type="journal article" date="2019" name="Nat. Plants">
        <title>Genome sequencing of Musa balbisiana reveals subgenome evolution and function divergence in polyploid bananas.</title>
        <authorList>
            <person name="Yao X."/>
        </authorList>
    </citation>
    <scope>NUCLEOTIDE SEQUENCE [LARGE SCALE GENOMIC DNA]</scope>
    <source>
        <strain evidence="5">cv. DH-PKW</strain>
        <tissue evidence="4">Leaves</tissue>
    </source>
</reference>
<dbReference type="InterPro" id="IPR036020">
    <property type="entry name" value="WW_dom_sf"/>
</dbReference>
<dbReference type="Pfam" id="PF00397">
    <property type="entry name" value="WW"/>
    <property type="match status" value="1"/>
</dbReference>
<dbReference type="GO" id="GO:0005737">
    <property type="term" value="C:cytoplasm"/>
    <property type="evidence" value="ECO:0007669"/>
    <property type="project" value="UniProtKB-SubCell"/>
</dbReference>
<dbReference type="InterPro" id="IPR001202">
    <property type="entry name" value="WW_dom"/>
</dbReference>
<keyword evidence="2" id="KW-0963">Cytoplasm</keyword>
<dbReference type="EMBL" id="PYDT01000005">
    <property type="protein sequence ID" value="THU60898.1"/>
    <property type="molecule type" value="Genomic_DNA"/>
</dbReference>
<evidence type="ECO:0000313" key="4">
    <source>
        <dbReference type="EMBL" id="THU60898.1"/>
    </source>
</evidence>
<evidence type="ECO:0000256" key="2">
    <source>
        <dbReference type="ARBA" id="ARBA00022490"/>
    </source>
</evidence>
<evidence type="ECO:0000259" key="3">
    <source>
        <dbReference type="PROSITE" id="PS50020"/>
    </source>
</evidence>
<dbReference type="CDD" id="cd00201">
    <property type="entry name" value="WW"/>
    <property type="match status" value="1"/>
</dbReference>
<dbReference type="Gene3D" id="2.20.70.10">
    <property type="match status" value="1"/>
</dbReference>
<dbReference type="SUPFAM" id="SSF51045">
    <property type="entry name" value="WW domain"/>
    <property type="match status" value="1"/>
</dbReference>
<proteinExistence type="predicted"/>
<name>A0A4S8JG15_MUSBA</name>
<dbReference type="PANTHER" id="PTHR14791">
    <property type="entry name" value="BOMB/KIRA PROTEINS"/>
    <property type="match status" value="1"/>
</dbReference>
<dbReference type="PANTHER" id="PTHR14791:SF42">
    <property type="entry name" value="F16L1.2 PROTEIN"/>
    <property type="match status" value="1"/>
</dbReference>
<dbReference type="Proteomes" id="UP000317650">
    <property type="component" value="Chromosome 7"/>
</dbReference>
<sequence length="169" mass="19354">MVSLQKERFSKRMRCQDGKEHDGCCLSKPDTELCVGTALPLEWQQCLDIRSGEMYFYNTKTRKRTFRDPRLIPTPPRPCLSLDLKLKIDPAVTDDDEYRCNPRSSRGSASPSLPWISVDADRREMVATVCMRCHMLVMMCKAALSCPNCKFVHPPYPSLRHVNEATTRA</sequence>
<organism evidence="4 5">
    <name type="scientific">Musa balbisiana</name>
    <name type="common">Banana</name>
    <dbReference type="NCBI Taxonomy" id="52838"/>
    <lineage>
        <taxon>Eukaryota</taxon>
        <taxon>Viridiplantae</taxon>
        <taxon>Streptophyta</taxon>
        <taxon>Embryophyta</taxon>
        <taxon>Tracheophyta</taxon>
        <taxon>Spermatophyta</taxon>
        <taxon>Magnoliopsida</taxon>
        <taxon>Liliopsida</taxon>
        <taxon>Zingiberales</taxon>
        <taxon>Musaceae</taxon>
        <taxon>Musa</taxon>
    </lineage>
</organism>
<comment type="subcellular location">
    <subcellularLocation>
        <location evidence="1">Cytoplasm</location>
    </subcellularLocation>
</comment>